<dbReference type="PROSITE" id="PS50404">
    <property type="entry name" value="GST_NTER"/>
    <property type="match status" value="1"/>
</dbReference>
<evidence type="ECO:0000313" key="2">
    <source>
        <dbReference type="EMBL" id="SLN20265.1"/>
    </source>
</evidence>
<protein>
    <submittedName>
        <fullName evidence="2">Glutathionine S-transferase</fullName>
    </submittedName>
</protein>
<dbReference type="InterPro" id="IPR036249">
    <property type="entry name" value="Thioredoxin-like_sf"/>
</dbReference>
<accession>A0A1Y5RLP4</accession>
<proteinExistence type="predicted"/>
<dbReference type="AlphaFoldDB" id="A0A1Y5RLP4"/>
<dbReference type="InterPro" id="IPR040079">
    <property type="entry name" value="Glutathione_S-Trfase"/>
</dbReference>
<organism evidence="2 3">
    <name type="scientific">Pacificibacter marinus</name>
    <dbReference type="NCBI Taxonomy" id="658057"/>
    <lineage>
        <taxon>Bacteria</taxon>
        <taxon>Pseudomonadati</taxon>
        <taxon>Pseudomonadota</taxon>
        <taxon>Alphaproteobacteria</taxon>
        <taxon>Rhodobacterales</taxon>
        <taxon>Roseobacteraceae</taxon>
        <taxon>Pacificibacter</taxon>
    </lineage>
</organism>
<dbReference type="GO" id="GO:0016740">
    <property type="term" value="F:transferase activity"/>
    <property type="evidence" value="ECO:0007669"/>
    <property type="project" value="UniProtKB-KW"/>
</dbReference>
<sequence length="207" mass="22870">MPTLYHSPNTRSSRVIAQLLLMGKLDQVNVVIVDVVRNDGSGRADPNNPHPEGKVPFLVTDEGEEIRESAAIMMYLDELYGAPLSIPVGEKGRGTFLSWMMYYGGVVEPAMVAHFSEIRHPAMIGAFRTMTEVGECLTKGLGGKQFFLGDKITLADIIIASAFQWAPHLTPDFDNVKSWFNRVNDALDLEALQAFEARGMETLKKAI</sequence>
<evidence type="ECO:0000259" key="1">
    <source>
        <dbReference type="PROSITE" id="PS50404"/>
    </source>
</evidence>
<dbReference type="PANTHER" id="PTHR44051:SF8">
    <property type="entry name" value="GLUTATHIONE S-TRANSFERASE GSTA"/>
    <property type="match status" value="1"/>
</dbReference>
<keyword evidence="2" id="KW-0808">Transferase</keyword>
<gene>
    <name evidence="2" type="ORF">PAM7971_00617</name>
</gene>
<dbReference type="CDD" id="cd03207">
    <property type="entry name" value="GST_C_8"/>
    <property type="match status" value="1"/>
</dbReference>
<keyword evidence="3" id="KW-1185">Reference proteome</keyword>
<dbReference type="Gene3D" id="3.40.30.10">
    <property type="entry name" value="Glutaredoxin"/>
    <property type="match status" value="1"/>
</dbReference>
<dbReference type="RefSeq" id="WP_085847578.1">
    <property type="nucleotide sequence ID" value="NZ_FNZV01000001.1"/>
</dbReference>
<name>A0A1Y5RLP4_9RHOB</name>
<dbReference type="Pfam" id="PF00043">
    <property type="entry name" value="GST_C"/>
    <property type="match status" value="1"/>
</dbReference>
<reference evidence="2 3" key="1">
    <citation type="submission" date="2017-03" db="EMBL/GenBank/DDBJ databases">
        <authorList>
            <person name="Afonso C.L."/>
            <person name="Miller P.J."/>
            <person name="Scott M.A."/>
            <person name="Spackman E."/>
            <person name="Goraichik I."/>
            <person name="Dimitrov K.M."/>
            <person name="Suarez D.L."/>
            <person name="Swayne D.E."/>
        </authorList>
    </citation>
    <scope>NUCLEOTIDE SEQUENCE [LARGE SCALE GENOMIC DNA]</scope>
    <source>
        <strain evidence="2 3">CECT 7971</strain>
    </source>
</reference>
<dbReference type="SUPFAM" id="SSF52833">
    <property type="entry name" value="Thioredoxin-like"/>
    <property type="match status" value="1"/>
</dbReference>
<feature type="domain" description="GST N-terminal" evidence="1">
    <location>
        <begin position="1"/>
        <end position="84"/>
    </location>
</feature>
<dbReference type="SUPFAM" id="SSF47616">
    <property type="entry name" value="GST C-terminal domain-like"/>
    <property type="match status" value="1"/>
</dbReference>
<dbReference type="OrthoDB" id="5740960at2"/>
<dbReference type="Gene3D" id="1.20.1050.10">
    <property type="match status" value="1"/>
</dbReference>
<dbReference type="STRING" id="658057.SAMN04488032_10133"/>
<dbReference type="EMBL" id="FWFW01000001">
    <property type="protein sequence ID" value="SLN20265.1"/>
    <property type="molecule type" value="Genomic_DNA"/>
</dbReference>
<evidence type="ECO:0000313" key="3">
    <source>
        <dbReference type="Proteomes" id="UP000193307"/>
    </source>
</evidence>
<dbReference type="InterPro" id="IPR036282">
    <property type="entry name" value="Glutathione-S-Trfase_C_sf"/>
</dbReference>
<dbReference type="PANTHER" id="PTHR44051">
    <property type="entry name" value="GLUTATHIONE S-TRANSFERASE-RELATED"/>
    <property type="match status" value="1"/>
</dbReference>
<dbReference type="Pfam" id="PF13417">
    <property type="entry name" value="GST_N_3"/>
    <property type="match status" value="1"/>
</dbReference>
<dbReference type="InterPro" id="IPR004045">
    <property type="entry name" value="Glutathione_S-Trfase_N"/>
</dbReference>
<dbReference type="InterPro" id="IPR004046">
    <property type="entry name" value="GST_C"/>
</dbReference>
<dbReference type="Proteomes" id="UP000193307">
    <property type="component" value="Unassembled WGS sequence"/>
</dbReference>
<dbReference type="SFLD" id="SFLDS00019">
    <property type="entry name" value="Glutathione_Transferase_(cytos"/>
    <property type="match status" value="1"/>
</dbReference>